<evidence type="ECO:0000313" key="4">
    <source>
        <dbReference type="EMBL" id="PDH35126.1"/>
    </source>
</evidence>
<feature type="region of interest" description="Disordered" evidence="3">
    <location>
        <begin position="214"/>
        <end position="237"/>
    </location>
</feature>
<protein>
    <recommendedName>
        <fullName evidence="6">SMP-30/Gluconolactonase/LRE-like region domain-containing protein</fullName>
    </recommendedName>
</protein>
<dbReference type="InterPro" id="IPR001258">
    <property type="entry name" value="NHL_repeat"/>
</dbReference>
<evidence type="ECO:0000313" key="5">
    <source>
        <dbReference type="Proteomes" id="UP000219329"/>
    </source>
</evidence>
<dbReference type="PROSITE" id="PS51125">
    <property type="entry name" value="NHL"/>
    <property type="match status" value="1"/>
</dbReference>
<dbReference type="PANTHER" id="PTHR46388">
    <property type="entry name" value="NHL REPEAT-CONTAINING PROTEIN 2"/>
    <property type="match status" value="1"/>
</dbReference>
<evidence type="ECO:0000256" key="3">
    <source>
        <dbReference type="SAM" id="MobiDB-lite"/>
    </source>
</evidence>
<dbReference type="Proteomes" id="UP000219329">
    <property type="component" value="Unassembled WGS sequence"/>
</dbReference>
<dbReference type="Gene3D" id="2.120.10.30">
    <property type="entry name" value="TolB, C-terminal domain"/>
    <property type="match status" value="3"/>
</dbReference>
<evidence type="ECO:0000256" key="1">
    <source>
        <dbReference type="ARBA" id="ARBA00022737"/>
    </source>
</evidence>
<organism evidence="4 5">
    <name type="scientific">OM182 bacterium MED-G28</name>
    <dbReference type="NCBI Taxonomy" id="1986256"/>
    <lineage>
        <taxon>Bacteria</taxon>
        <taxon>Pseudomonadati</taxon>
        <taxon>Pseudomonadota</taxon>
        <taxon>Gammaproteobacteria</taxon>
        <taxon>OMG group</taxon>
        <taxon>OM182 clade</taxon>
    </lineage>
</organism>
<name>A0A2A5WG84_9GAMM</name>
<keyword evidence="1" id="KW-0677">Repeat</keyword>
<dbReference type="InterPro" id="IPR006311">
    <property type="entry name" value="TAT_signal"/>
</dbReference>
<dbReference type="AlphaFoldDB" id="A0A2A5WG84"/>
<reference evidence="4 5" key="1">
    <citation type="submission" date="2017-08" db="EMBL/GenBank/DDBJ databases">
        <title>Fine stratification of microbial communities through a metagenomic profile of the photic zone.</title>
        <authorList>
            <person name="Haro-Moreno J.M."/>
            <person name="Lopez-Perez M."/>
            <person name="De La Torre J."/>
            <person name="Picazo A."/>
            <person name="Camacho A."/>
            <person name="Rodriguez-Valera F."/>
        </authorList>
    </citation>
    <scope>NUCLEOTIDE SEQUENCE [LARGE SCALE GENOMIC DNA]</scope>
    <source>
        <strain evidence="4">MED-G28</strain>
    </source>
</reference>
<dbReference type="Pfam" id="PF01436">
    <property type="entry name" value="NHL"/>
    <property type="match status" value="2"/>
</dbReference>
<dbReference type="InterPro" id="IPR011042">
    <property type="entry name" value="6-blade_b-propeller_TolB-like"/>
</dbReference>
<feature type="repeat" description="NHL" evidence="2">
    <location>
        <begin position="173"/>
        <end position="204"/>
    </location>
</feature>
<evidence type="ECO:0000256" key="2">
    <source>
        <dbReference type="PROSITE-ProRule" id="PRU00504"/>
    </source>
</evidence>
<proteinExistence type="predicted"/>
<dbReference type="EMBL" id="NTJZ01000002">
    <property type="protein sequence ID" value="PDH35126.1"/>
    <property type="molecule type" value="Genomic_DNA"/>
</dbReference>
<evidence type="ECO:0008006" key="6">
    <source>
        <dbReference type="Google" id="ProtNLM"/>
    </source>
</evidence>
<accession>A0A2A5WG84</accession>
<dbReference type="PANTHER" id="PTHR46388:SF2">
    <property type="entry name" value="NHL REPEAT-CONTAINING PROTEIN 2"/>
    <property type="match status" value="1"/>
</dbReference>
<dbReference type="SUPFAM" id="SSF101898">
    <property type="entry name" value="NHL repeat"/>
    <property type="match status" value="1"/>
</dbReference>
<sequence>MTNSTRRSFLQAVAVASTAFAIPRISIAQQSWRVSTVAGTGVAGYEEEGRGGIIATETPVNNPYGVVIGPGDDLYFCEVDTGRTRRLNLETNRLSTIAGNGEKGFIAESRRPRETSFNAPHEIRWDEQGNLYIVERDSHSVRRIAAQSGLVTTLAGNGEPGDSGDGRSAVLSQLNRPHSIAFDSSGNLLICDIGNHRLRIVSRETGIISTLSGTGERVQTPDTGPLEGTPLLGPRSIDTDPDGNAYLVLREGNAIFQIDIAGNQLQRIAGTGEQGYTGDGGPAINCTFNGPKGIAYSRQDHSLYIVDTENHVIRRMSLATGLIDTVLGNGERGDGPDGDPLNCMTNRPHGVCVHDGLVYVTDSESHRVRAISGLI</sequence>
<gene>
    <name evidence="4" type="ORF">CNF02_02475</name>
</gene>
<dbReference type="PROSITE" id="PS51318">
    <property type="entry name" value="TAT"/>
    <property type="match status" value="1"/>
</dbReference>
<comment type="caution">
    <text evidence="4">The sequence shown here is derived from an EMBL/GenBank/DDBJ whole genome shotgun (WGS) entry which is preliminary data.</text>
</comment>